<organism evidence="4 5">
    <name type="scientific">Monosporascus ibericus</name>
    <dbReference type="NCBI Taxonomy" id="155417"/>
    <lineage>
        <taxon>Eukaryota</taxon>
        <taxon>Fungi</taxon>
        <taxon>Dikarya</taxon>
        <taxon>Ascomycota</taxon>
        <taxon>Pezizomycotina</taxon>
        <taxon>Sordariomycetes</taxon>
        <taxon>Xylariomycetidae</taxon>
        <taxon>Xylariales</taxon>
        <taxon>Xylariales incertae sedis</taxon>
        <taxon>Monosporascus</taxon>
    </lineage>
</organism>
<dbReference type="SUPFAM" id="SSF48403">
    <property type="entry name" value="Ankyrin repeat"/>
    <property type="match status" value="1"/>
</dbReference>
<dbReference type="AlphaFoldDB" id="A0A4V1XAK1"/>
<dbReference type="OrthoDB" id="539213at2759"/>
<dbReference type="STRING" id="155417.A0A4V1XAK1"/>
<dbReference type="EMBL" id="QJNU01000288">
    <property type="protein sequence ID" value="RYP03029.1"/>
    <property type="molecule type" value="Genomic_DNA"/>
</dbReference>
<gene>
    <name evidence="4" type="ORF">DL764_005425</name>
</gene>
<evidence type="ECO:0000259" key="3">
    <source>
        <dbReference type="Pfam" id="PF17111"/>
    </source>
</evidence>
<protein>
    <recommendedName>
        <fullName evidence="3">Azaphilone pigments biosynthesis cluster protein L N-terminal domain-containing protein</fullName>
    </recommendedName>
</protein>
<keyword evidence="5" id="KW-1185">Reference proteome</keyword>
<dbReference type="InterPro" id="IPR002110">
    <property type="entry name" value="Ankyrin_rpt"/>
</dbReference>
<evidence type="ECO:0000313" key="4">
    <source>
        <dbReference type="EMBL" id="RYP03029.1"/>
    </source>
</evidence>
<sequence>MEAIGLAASSIALVDVTAKLAHTCLKLYEFWDSIRDAPRDIQDILVDLRIMQNILHEISSEKELVSSVSLILSSCVKKAEELEAIMHDFDAGLMPLKSRKERLWTALKYTGKAKQLQKFRESLSQTKQTLSLALIHQNIQRPQIVLYNQDIDTVSVPVVGSKLGDPYRPSRFAPAFKMPTAKDVSVPDVAPPAYSPRGTPYEERTVTPSSTDIARRDEKNTLAAVVSSKSVQSFLQHSLHMAVDNMFASGMVQQLMDATLNQVASFETGASGTYTADGYTIEPDFPTFNKNDAPEELQDHRRGRPRLARSHTCHKTSSMGIMFGSVWIRHSTLKVTDGSDPSGGRLEVVTSLIFYPSTWLTKFGLGYGTEASLTCSPTDGWKFNLTPLRAVPENSLIFDLCRRGEVQAVQLMLERGDASVKDTSPKGWSPLHFAAADGRIELCEALINAGADKNALAYEGPTENALSPITIFAETCQSLPAHQKISMLRLFADTLDLSDPNADGWTVITSLVKALNKESVPMTEISANWLLRLTSSEQIVAFGAKTIWDGLQHAVRSFLFHEQNSNMLRELLGLEANAENGQGSGAMGMEAQATALSHWLALRASQRDLIPMVVEAGRFSKMEGFDWVEDGITPRDRCRALPAIYAAWTKALPNGIEQFKDIMEQELVTLLESLGIDREVLQSAIQEGELEHSFGGQQVCTENEQVCGDCRNSYVRLGTGLVRPRLIEFEECRKTHHKRDCRCRAFLEGCRLRNSADHATAPEGSDDESDVDEEFMAEKDDVLDQLCDAYDKQHQQQARGDPFQDSATLLYRAQGRRWLGTYGSGDVLCATCFLRREMYLGSEGKWTDYNFTPMPESYGVYISDFKLRSTI</sequence>
<dbReference type="PROSITE" id="PS50297">
    <property type="entry name" value="ANK_REP_REGION"/>
    <property type="match status" value="1"/>
</dbReference>
<dbReference type="PROSITE" id="PS50088">
    <property type="entry name" value="ANK_REPEAT"/>
    <property type="match status" value="1"/>
</dbReference>
<evidence type="ECO:0000313" key="5">
    <source>
        <dbReference type="Proteomes" id="UP000293360"/>
    </source>
</evidence>
<evidence type="ECO:0000256" key="1">
    <source>
        <dbReference type="PROSITE-ProRule" id="PRU00023"/>
    </source>
</evidence>
<feature type="domain" description="Azaphilone pigments biosynthesis cluster protein L N-terminal" evidence="3">
    <location>
        <begin position="1"/>
        <end position="143"/>
    </location>
</feature>
<dbReference type="Proteomes" id="UP000293360">
    <property type="component" value="Unassembled WGS sequence"/>
</dbReference>
<reference evidence="4 5" key="1">
    <citation type="submission" date="2018-06" db="EMBL/GenBank/DDBJ databases">
        <title>Complete Genomes of Monosporascus.</title>
        <authorList>
            <person name="Robinson A.J."/>
            <person name="Natvig D.O."/>
        </authorList>
    </citation>
    <scope>NUCLEOTIDE SEQUENCE [LARGE SCALE GENOMIC DNA]</scope>
    <source>
        <strain evidence="4 5">CBS 110550</strain>
    </source>
</reference>
<accession>A0A4V1XAK1</accession>
<keyword evidence="1" id="KW-0040">ANK repeat</keyword>
<comment type="caution">
    <text evidence="4">The sequence shown here is derived from an EMBL/GenBank/DDBJ whole genome shotgun (WGS) entry which is preliminary data.</text>
</comment>
<dbReference type="Pfam" id="PF17111">
    <property type="entry name" value="PigL_N"/>
    <property type="match status" value="1"/>
</dbReference>
<dbReference type="InterPro" id="IPR031348">
    <property type="entry name" value="PigL_N"/>
</dbReference>
<evidence type="ECO:0000256" key="2">
    <source>
        <dbReference type="SAM" id="MobiDB-lite"/>
    </source>
</evidence>
<dbReference type="Pfam" id="PF12796">
    <property type="entry name" value="Ank_2"/>
    <property type="match status" value="1"/>
</dbReference>
<name>A0A4V1XAK1_9PEZI</name>
<dbReference type="InterPro" id="IPR036770">
    <property type="entry name" value="Ankyrin_rpt-contain_sf"/>
</dbReference>
<feature type="region of interest" description="Disordered" evidence="2">
    <location>
        <begin position="193"/>
        <end position="212"/>
    </location>
</feature>
<proteinExistence type="predicted"/>
<dbReference type="Gene3D" id="1.25.40.20">
    <property type="entry name" value="Ankyrin repeat-containing domain"/>
    <property type="match status" value="1"/>
</dbReference>
<dbReference type="SMART" id="SM00248">
    <property type="entry name" value="ANK"/>
    <property type="match status" value="3"/>
</dbReference>
<feature type="repeat" description="ANK" evidence="1">
    <location>
        <begin position="426"/>
        <end position="458"/>
    </location>
</feature>